<dbReference type="AlphaFoldDB" id="X1ANX3"/>
<dbReference type="SUPFAM" id="SSF52016">
    <property type="entry name" value="LeuD/IlvD-like"/>
    <property type="match status" value="1"/>
</dbReference>
<gene>
    <name evidence="1" type="ORF">S01H4_04097</name>
</gene>
<dbReference type="Gene3D" id="3.20.19.10">
    <property type="entry name" value="Aconitase, domain 4"/>
    <property type="match status" value="1"/>
</dbReference>
<dbReference type="InterPro" id="IPR015928">
    <property type="entry name" value="Aconitase/3IPM_dehydase_swvl"/>
</dbReference>
<name>X1ANX3_9ZZZZ</name>
<dbReference type="EMBL" id="BART01001067">
    <property type="protein sequence ID" value="GAG61586.1"/>
    <property type="molecule type" value="Genomic_DNA"/>
</dbReference>
<accession>X1ANX3</accession>
<sequence length="62" mass="7008">MKEIKGKAKEQFSEGDNIIITVDKGEIINQTKDIRIPIEKIPDFLLKILESGGILNKIKKSK</sequence>
<organism evidence="1">
    <name type="scientific">marine sediment metagenome</name>
    <dbReference type="NCBI Taxonomy" id="412755"/>
    <lineage>
        <taxon>unclassified sequences</taxon>
        <taxon>metagenomes</taxon>
        <taxon>ecological metagenomes</taxon>
    </lineage>
</organism>
<protein>
    <submittedName>
        <fullName evidence="1">Uncharacterized protein</fullName>
    </submittedName>
</protein>
<evidence type="ECO:0000313" key="1">
    <source>
        <dbReference type="EMBL" id="GAG61586.1"/>
    </source>
</evidence>
<comment type="caution">
    <text evidence="1">The sequence shown here is derived from an EMBL/GenBank/DDBJ whole genome shotgun (WGS) entry which is preliminary data.</text>
</comment>
<proteinExistence type="predicted"/>
<reference evidence="1" key="1">
    <citation type="journal article" date="2014" name="Front. Microbiol.">
        <title>High frequency of phylogenetically diverse reductive dehalogenase-homologous genes in deep subseafloor sedimentary metagenomes.</title>
        <authorList>
            <person name="Kawai M."/>
            <person name="Futagami T."/>
            <person name="Toyoda A."/>
            <person name="Takaki Y."/>
            <person name="Nishi S."/>
            <person name="Hori S."/>
            <person name="Arai W."/>
            <person name="Tsubouchi T."/>
            <person name="Morono Y."/>
            <person name="Uchiyama I."/>
            <person name="Ito T."/>
            <person name="Fujiyama A."/>
            <person name="Inagaki F."/>
            <person name="Takami H."/>
        </authorList>
    </citation>
    <scope>NUCLEOTIDE SEQUENCE</scope>
    <source>
        <strain evidence="1">Expedition CK06-06</strain>
    </source>
</reference>